<proteinExistence type="predicted"/>
<keyword evidence="1" id="KW-0175">Coiled coil</keyword>
<organism evidence="3">
    <name type="scientific">Brugia malayi</name>
    <name type="common">Filarial nematode worm</name>
    <dbReference type="NCBI Taxonomy" id="6279"/>
    <lineage>
        <taxon>Eukaryota</taxon>
        <taxon>Metazoa</taxon>
        <taxon>Ecdysozoa</taxon>
        <taxon>Nematoda</taxon>
        <taxon>Chromadorea</taxon>
        <taxon>Rhabditida</taxon>
        <taxon>Spirurina</taxon>
        <taxon>Spiruromorpha</taxon>
        <taxon>Filarioidea</taxon>
        <taxon>Onchocercidae</taxon>
        <taxon>Brugia</taxon>
    </lineage>
</organism>
<keyword evidence="4" id="KW-1185">Reference proteome</keyword>
<protein>
    <submittedName>
        <fullName evidence="3 5">KMQK697, putative</fullName>
    </submittedName>
</protein>
<sequence>MNLLACMETKNASQQKICRKRVVTKNELKRILTYYTSQLPCVTEACKVEKRELNSLVKNLQEEIRAKDASIKTLRENLSTLRLAIREFSCFIASNHPGTKIAIAARTWEKRWKAEDEEGLWNIAKSPIVQSAMNRHRSTKLNASSVENISTANTTQPEKAQFVSLQQNNTFHEFARKNATAVSRVTNSSISRKSSTNLKQVISSSLSTSTNKGNSSTPKNHSVATAKDNSSTPKNQSVATAKDNSSTPKNQSVPTAKDNSSTPKNQSVATAKDNSSTPKNQSVATAKDNSSTPKNQSVATAHVLITVNQPLNLAVSSVANNRILMLTNSQCKTTETNNSLQINGQDIGHSSTVRYLRLSSAKTKRKNPSEPVGIKKIQRSETVSDVIVLSDDESDEIVDIIPEDIVTIPRYDSINSLRCKKSHPLVYPRLRIYPGLRISRLHITWLNSFEDITKTKHIILNVQYAGEYSKQIFHILYYIRSMVEREEAKGWIRIYSKECVASGKSRLRIQFDHDQTWFNDAIYFTGFIECGLERYGAYADVCKVELGSQNKQVPNNFTRRHWP</sequence>
<reference evidence="3" key="2">
    <citation type="submission" date="2019-04" db="EMBL/GenBank/DDBJ databases">
        <authorList>
            <person name="Howe K."/>
            <person name="Paulini M."/>
            <person name="Williams G."/>
        </authorList>
    </citation>
    <scope>NUCLEOTIDE SEQUENCE [LARGE SCALE GENOMIC DNA]</scope>
    <source>
        <strain evidence="3">FR3</strain>
    </source>
</reference>
<accession>A0A7I4KSV1</accession>
<accession>A0A4E9G221</accession>
<dbReference type="EMBL" id="CAAKNF010000195">
    <property type="protein sequence ID" value="VIO99416.1"/>
    <property type="molecule type" value="Genomic_DNA"/>
</dbReference>
<dbReference type="WBParaSite" id="Bm8764a.1">
    <property type="protein sequence ID" value="Bm8764a.1"/>
    <property type="gene ID" value="WBGene00229025"/>
</dbReference>
<evidence type="ECO:0000256" key="2">
    <source>
        <dbReference type="SAM" id="MobiDB-lite"/>
    </source>
</evidence>
<evidence type="ECO:0000313" key="4">
    <source>
        <dbReference type="Proteomes" id="UP000006672"/>
    </source>
</evidence>
<name>A0A4E9G221_BRUMA</name>
<gene>
    <name evidence="3 5" type="primary">Bm8764</name>
    <name evidence="3" type="ORF">BM_BM8764</name>
</gene>
<dbReference type="AlphaFoldDB" id="A0A4E9G221"/>
<evidence type="ECO:0000256" key="1">
    <source>
        <dbReference type="SAM" id="Coils"/>
    </source>
</evidence>
<dbReference type="OrthoDB" id="5815886at2759"/>
<dbReference type="RefSeq" id="XP_042938423.1">
    <property type="nucleotide sequence ID" value="XM_043082489.1"/>
</dbReference>
<dbReference type="CTD" id="6095054"/>
<feature type="coiled-coil region" evidence="1">
    <location>
        <begin position="43"/>
        <end position="77"/>
    </location>
</feature>
<dbReference type="GeneID" id="6095054"/>
<evidence type="ECO:0000313" key="5">
    <source>
        <dbReference type="WBParaSite" id="Bm8764a.1"/>
    </source>
</evidence>
<reference evidence="5" key="3">
    <citation type="submission" date="2020-12" db="UniProtKB">
        <authorList>
            <consortium name="WormBaseParasite"/>
        </authorList>
    </citation>
    <scope>IDENTIFICATION</scope>
</reference>
<dbReference type="KEGG" id="bmy:BM_BM8764"/>
<dbReference type="Proteomes" id="UP000006672">
    <property type="component" value="Unassembled WGS sequence"/>
</dbReference>
<feature type="region of interest" description="Disordered" evidence="2">
    <location>
        <begin position="184"/>
        <end position="295"/>
    </location>
</feature>
<reference evidence="4" key="1">
    <citation type="journal article" date="2007" name="Science">
        <title>Draft genome of the filarial nematode parasite Brugia malayi.</title>
        <authorList>
            <person name="Ghedin E."/>
            <person name="Wang S."/>
            <person name="Spiro D."/>
            <person name="Caler E."/>
            <person name="Zhao Q."/>
            <person name="Crabtree J."/>
            <person name="Allen J.E."/>
            <person name="Delcher A.L."/>
            <person name="Guiliano D.B."/>
            <person name="Miranda-Saavedra D."/>
            <person name="Angiuoli S.V."/>
            <person name="Creasy T."/>
            <person name="Amedeo P."/>
            <person name="Haas B."/>
            <person name="El-Sayed N.M."/>
            <person name="Wortman J.R."/>
            <person name="Feldblyum T."/>
            <person name="Tallon L."/>
            <person name="Schatz M."/>
            <person name="Shumway M."/>
            <person name="Koo H."/>
            <person name="Salzberg S.L."/>
            <person name="Schobel S."/>
            <person name="Pertea M."/>
            <person name="Pop M."/>
            <person name="White O."/>
            <person name="Barton G.J."/>
            <person name="Carlow C.K."/>
            <person name="Crawford M.J."/>
            <person name="Daub J."/>
            <person name="Dimmic M.W."/>
            <person name="Estes C.F."/>
            <person name="Foster J.M."/>
            <person name="Ganatra M."/>
            <person name="Gregory W.F."/>
            <person name="Johnson N.M."/>
            <person name="Jin J."/>
            <person name="Komuniecki R."/>
            <person name="Korf I."/>
            <person name="Kumar S."/>
            <person name="Laney S."/>
            <person name="Li B.W."/>
            <person name="Li W."/>
            <person name="Lindblom T.H."/>
            <person name="Lustigman S."/>
            <person name="Ma D."/>
            <person name="Maina C.V."/>
            <person name="Martin D.M."/>
            <person name="McCarter J.P."/>
            <person name="McReynolds L."/>
            <person name="Mitreva M."/>
            <person name="Nutman T.B."/>
            <person name="Parkinson J."/>
            <person name="Peregrin-Alvarez J.M."/>
            <person name="Poole C."/>
            <person name="Ren Q."/>
            <person name="Saunders L."/>
            <person name="Sluder A.E."/>
            <person name="Smith K."/>
            <person name="Stanke M."/>
            <person name="Unnasch T.R."/>
            <person name="Ware J."/>
            <person name="Wei A.D."/>
            <person name="Weil G."/>
            <person name="Williams D.J."/>
            <person name="Zhang Y."/>
            <person name="Williams S.A."/>
            <person name="Fraser-Liggett C."/>
            <person name="Slatko B."/>
            <person name="Blaxter M.L."/>
            <person name="Scott A.L."/>
        </authorList>
    </citation>
    <scope>NUCLEOTIDE SEQUENCE</scope>
    <source>
        <strain evidence="4">FR3</strain>
    </source>
</reference>
<evidence type="ECO:0000313" key="3">
    <source>
        <dbReference type="EMBL" id="VIO99416.1"/>
    </source>
</evidence>